<dbReference type="GO" id="GO:0009086">
    <property type="term" value="P:methionine biosynthetic process"/>
    <property type="evidence" value="ECO:0007669"/>
    <property type="project" value="UniProtKB-KW"/>
</dbReference>
<keyword evidence="8" id="KW-1185">Reference proteome</keyword>
<evidence type="ECO:0000256" key="4">
    <source>
        <dbReference type="ARBA" id="ARBA00023315"/>
    </source>
</evidence>
<dbReference type="InterPro" id="IPR008220">
    <property type="entry name" value="HAT_MetX-like"/>
</dbReference>
<dbReference type="Proteomes" id="UP000054740">
    <property type="component" value="Unassembled WGS sequence"/>
</dbReference>
<feature type="active site" description="Nucleophile" evidence="5">
    <location>
        <position position="138"/>
    </location>
</feature>
<dbReference type="Pfam" id="PF00561">
    <property type="entry name" value="Abhydrolase_1"/>
    <property type="match status" value="1"/>
</dbReference>
<dbReference type="SUPFAM" id="SSF53474">
    <property type="entry name" value="alpha/beta-Hydrolases"/>
    <property type="match status" value="1"/>
</dbReference>
<evidence type="ECO:0000256" key="2">
    <source>
        <dbReference type="ARBA" id="ARBA00022679"/>
    </source>
</evidence>
<keyword evidence="4" id="KW-0012">Acyltransferase</keyword>
<dbReference type="InterPro" id="IPR000073">
    <property type="entry name" value="AB_hydrolase_1"/>
</dbReference>
<keyword evidence="3" id="KW-0486">Methionine biosynthesis</keyword>
<protein>
    <submittedName>
        <fullName evidence="7">Homoserine O-acetyltransferase</fullName>
    </submittedName>
</protein>
<accession>A0A158IUP7</accession>
<evidence type="ECO:0000256" key="5">
    <source>
        <dbReference type="PIRSR" id="PIRSR000443-1"/>
    </source>
</evidence>
<sequence>MSHPDMQPSWIDAPHRCASLGRFRLESGEYIDDLLMSHVVHGDLDDRSRPIVLGVCAIGSTHHRLDFLIGAGRAFDPARVTVIVADALGNGLSSSPSNSATQGGSSFPRFTIRDMVNSQKALLDHLNIDALDAVAGASMGGMQALQWGVSYPRFMKKLVALVPMAKTTAWSQAVNQAGRRALETSGDWRAWLAIMHVLAMRTPERFEEDAARAGGTHAWLDKRAAWFRTQRLDPLDWIWQSHAYDAHDVGTTPGFEGDTARALASIEAHTLIGVPALDLYNPVEEGVRAAQQIGNATLLRVPSTSGHMMASEADAASAAQLNAEIASFMGYSRESAS</sequence>
<dbReference type="EMBL" id="FCNY02000016">
    <property type="protein sequence ID" value="SAL59879.1"/>
    <property type="molecule type" value="Genomic_DNA"/>
</dbReference>
<keyword evidence="2 7" id="KW-0808">Transferase</keyword>
<organism evidence="7 8">
    <name type="scientific">Caballeronia cordobensis</name>
    <name type="common">Burkholderia cordobensis</name>
    <dbReference type="NCBI Taxonomy" id="1353886"/>
    <lineage>
        <taxon>Bacteria</taxon>
        <taxon>Pseudomonadati</taxon>
        <taxon>Pseudomonadota</taxon>
        <taxon>Betaproteobacteria</taxon>
        <taxon>Burkholderiales</taxon>
        <taxon>Burkholderiaceae</taxon>
        <taxon>Caballeronia</taxon>
    </lineage>
</organism>
<dbReference type="RefSeq" id="WP_053569925.1">
    <property type="nucleotide sequence ID" value="NZ_FCNY02000016.1"/>
</dbReference>
<feature type="domain" description="AB hydrolase-1" evidence="6">
    <location>
        <begin position="72"/>
        <end position="180"/>
    </location>
</feature>
<evidence type="ECO:0000256" key="1">
    <source>
        <dbReference type="ARBA" id="ARBA00022605"/>
    </source>
</evidence>
<keyword evidence="1" id="KW-0028">Amino-acid biosynthesis</keyword>
<dbReference type="PANTHER" id="PTHR32268">
    <property type="entry name" value="HOMOSERINE O-ACETYLTRANSFERASE"/>
    <property type="match status" value="1"/>
</dbReference>
<dbReference type="PIRSF" id="PIRSF000443">
    <property type="entry name" value="Homoser_Ac_trans"/>
    <property type="match status" value="1"/>
</dbReference>
<dbReference type="AlphaFoldDB" id="A0A158IUP7"/>
<dbReference type="PANTHER" id="PTHR32268:SF11">
    <property type="entry name" value="HOMOSERINE O-ACETYLTRANSFERASE"/>
    <property type="match status" value="1"/>
</dbReference>
<proteinExistence type="predicted"/>
<dbReference type="GO" id="GO:0016747">
    <property type="term" value="F:acyltransferase activity, transferring groups other than amino-acyl groups"/>
    <property type="evidence" value="ECO:0007669"/>
    <property type="project" value="InterPro"/>
</dbReference>
<gene>
    <name evidence="7" type="ORF">AWB70_05385</name>
</gene>
<reference evidence="8" key="1">
    <citation type="submission" date="2016-01" db="EMBL/GenBank/DDBJ databases">
        <authorList>
            <person name="Peeters C."/>
        </authorList>
    </citation>
    <scope>NUCLEOTIDE SEQUENCE [LARGE SCALE GENOMIC DNA]</scope>
</reference>
<evidence type="ECO:0000259" key="6">
    <source>
        <dbReference type="Pfam" id="PF00561"/>
    </source>
</evidence>
<evidence type="ECO:0000313" key="7">
    <source>
        <dbReference type="EMBL" id="SAL59879.1"/>
    </source>
</evidence>
<feature type="active site" evidence="5">
    <location>
        <position position="278"/>
    </location>
</feature>
<dbReference type="Gene3D" id="3.40.50.1820">
    <property type="entry name" value="alpha/beta hydrolase"/>
    <property type="match status" value="1"/>
</dbReference>
<dbReference type="InterPro" id="IPR029058">
    <property type="entry name" value="AB_hydrolase_fold"/>
</dbReference>
<name>A0A158IUP7_CABCO</name>
<evidence type="ECO:0000313" key="8">
    <source>
        <dbReference type="Proteomes" id="UP000054740"/>
    </source>
</evidence>
<feature type="active site" evidence="5">
    <location>
        <position position="307"/>
    </location>
</feature>
<evidence type="ECO:0000256" key="3">
    <source>
        <dbReference type="ARBA" id="ARBA00023167"/>
    </source>
</evidence>